<feature type="transmembrane region" description="Helical" evidence="1">
    <location>
        <begin position="82"/>
        <end position="101"/>
    </location>
</feature>
<gene>
    <name evidence="2" type="ORF">CBP51_19335</name>
</gene>
<evidence type="ECO:0000313" key="2">
    <source>
        <dbReference type="EMBL" id="OZY83949.1"/>
    </source>
</evidence>
<feature type="transmembrane region" description="Helical" evidence="1">
    <location>
        <begin position="107"/>
        <end position="125"/>
    </location>
</feature>
<evidence type="ECO:0000256" key="1">
    <source>
        <dbReference type="SAM" id="Phobius"/>
    </source>
</evidence>
<evidence type="ECO:0000313" key="3">
    <source>
        <dbReference type="Proteomes" id="UP000216101"/>
    </source>
</evidence>
<reference evidence="3" key="1">
    <citation type="submission" date="2017-05" db="EMBL/GenBank/DDBJ databases">
        <authorList>
            <person name="Barney B.M."/>
        </authorList>
    </citation>
    <scope>NUCLEOTIDE SEQUENCE [LARGE SCALE GENOMIC DNA]</scope>
    <source>
        <strain evidence="3">PSBB022</strain>
    </source>
</reference>
<organism evidence="2 3">
    <name type="scientific">Cellvibrio mixtus</name>
    <dbReference type="NCBI Taxonomy" id="39650"/>
    <lineage>
        <taxon>Bacteria</taxon>
        <taxon>Pseudomonadati</taxon>
        <taxon>Pseudomonadota</taxon>
        <taxon>Gammaproteobacteria</taxon>
        <taxon>Cellvibrionales</taxon>
        <taxon>Cellvibrionaceae</taxon>
        <taxon>Cellvibrio</taxon>
    </lineage>
</organism>
<keyword evidence="1" id="KW-0812">Transmembrane</keyword>
<keyword evidence="1" id="KW-1133">Transmembrane helix</keyword>
<feature type="transmembrane region" description="Helical" evidence="1">
    <location>
        <begin position="41"/>
        <end position="61"/>
    </location>
</feature>
<keyword evidence="3" id="KW-1185">Reference proteome</keyword>
<name>A0A266Q3M3_9GAMM</name>
<feature type="transmembrane region" description="Helical" evidence="1">
    <location>
        <begin position="12"/>
        <end position="29"/>
    </location>
</feature>
<dbReference type="Proteomes" id="UP000216101">
    <property type="component" value="Unassembled WGS sequence"/>
</dbReference>
<dbReference type="EMBL" id="NHNI01000003">
    <property type="protein sequence ID" value="OZY83949.1"/>
    <property type="molecule type" value="Genomic_DNA"/>
</dbReference>
<protein>
    <submittedName>
        <fullName evidence="2">Uncharacterized protein</fullName>
    </submittedName>
</protein>
<dbReference type="RefSeq" id="WP_094986206.1">
    <property type="nucleotide sequence ID" value="NZ_NHNI01000003.1"/>
</dbReference>
<proteinExistence type="predicted"/>
<sequence length="131" mass="14615">MNKTEGLRSWEFGIAVVGFLAWMLLISMFEHIRGVDSPDLYKFVSGYILGFVITFSGFMFWEVVKGRANKFLDDSPYFRWMSYIILAVILLMGGASLLAQIFGNTNWAYNIGSLLGGLAVALGVIPTCQKL</sequence>
<dbReference type="AlphaFoldDB" id="A0A266Q3M3"/>
<comment type="caution">
    <text evidence="2">The sequence shown here is derived from an EMBL/GenBank/DDBJ whole genome shotgun (WGS) entry which is preliminary data.</text>
</comment>
<accession>A0A266Q3M3</accession>
<keyword evidence="1" id="KW-0472">Membrane</keyword>